<dbReference type="HOGENOM" id="CLU_2237070_0_0_1"/>
<evidence type="ECO:0000256" key="1">
    <source>
        <dbReference type="SAM" id="MobiDB-lite"/>
    </source>
</evidence>
<name>B0DGR3_LACBS</name>
<gene>
    <name evidence="2" type="ORF">LACBIDRAFT_300426</name>
</gene>
<reference evidence="2 3" key="1">
    <citation type="journal article" date="2008" name="Nature">
        <title>The genome of Laccaria bicolor provides insights into mycorrhizal symbiosis.</title>
        <authorList>
            <person name="Martin F."/>
            <person name="Aerts A."/>
            <person name="Ahren D."/>
            <person name="Brun A."/>
            <person name="Danchin E.G.J."/>
            <person name="Duchaussoy F."/>
            <person name="Gibon J."/>
            <person name="Kohler A."/>
            <person name="Lindquist E."/>
            <person name="Pereda V."/>
            <person name="Salamov A."/>
            <person name="Shapiro H.J."/>
            <person name="Wuyts J."/>
            <person name="Blaudez D."/>
            <person name="Buee M."/>
            <person name="Brokstein P."/>
            <person name="Canbaeck B."/>
            <person name="Cohen D."/>
            <person name="Courty P.E."/>
            <person name="Coutinho P.M."/>
            <person name="Delaruelle C."/>
            <person name="Detter J.C."/>
            <person name="Deveau A."/>
            <person name="DiFazio S."/>
            <person name="Duplessis S."/>
            <person name="Fraissinet-Tachet L."/>
            <person name="Lucic E."/>
            <person name="Frey-Klett P."/>
            <person name="Fourrey C."/>
            <person name="Feussner I."/>
            <person name="Gay G."/>
            <person name="Grimwood J."/>
            <person name="Hoegger P.J."/>
            <person name="Jain P."/>
            <person name="Kilaru S."/>
            <person name="Labbe J."/>
            <person name="Lin Y.C."/>
            <person name="Legue V."/>
            <person name="Le Tacon F."/>
            <person name="Marmeisse R."/>
            <person name="Melayah D."/>
            <person name="Montanini B."/>
            <person name="Muratet M."/>
            <person name="Nehls U."/>
            <person name="Niculita-Hirzel H."/>
            <person name="Oudot-Le Secq M.P."/>
            <person name="Peter M."/>
            <person name="Quesneville H."/>
            <person name="Rajashekar B."/>
            <person name="Reich M."/>
            <person name="Rouhier N."/>
            <person name="Schmutz J."/>
            <person name="Yin T."/>
            <person name="Chalot M."/>
            <person name="Henrissat B."/>
            <person name="Kuees U."/>
            <person name="Lucas S."/>
            <person name="Van de Peer Y."/>
            <person name="Podila G.K."/>
            <person name="Polle A."/>
            <person name="Pukkila P.J."/>
            <person name="Richardson P.M."/>
            <person name="Rouze P."/>
            <person name="Sanders I.R."/>
            <person name="Stajich J.E."/>
            <person name="Tunlid A."/>
            <person name="Tuskan G."/>
            <person name="Grigoriev I.V."/>
        </authorList>
    </citation>
    <scope>NUCLEOTIDE SEQUENCE [LARGE SCALE GENOMIC DNA]</scope>
    <source>
        <strain evidence="3">S238N-H82 / ATCC MYA-4686</strain>
    </source>
</reference>
<keyword evidence="3" id="KW-1185">Reference proteome</keyword>
<dbReference type="EMBL" id="DS547109">
    <property type="protein sequence ID" value="EDR06197.1"/>
    <property type="molecule type" value="Genomic_DNA"/>
</dbReference>
<dbReference type="GeneID" id="6078639"/>
<feature type="region of interest" description="Disordered" evidence="1">
    <location>
        <begin position="28"/>
        <end position="105"/>
    </location>
</feature>
<dbReference type="RefSeq" id="XP_001883058.1">
    <property type="nucleotide sequence ID" value="XM_001883023.1"/>
</dbReference>
<protein>
    <submittedName>
        <fullName evidence="2">Predicted protein</fullName>
    </submittedName>
</protein>
<accession>B0DGR3</accession>
<feature type="compositionally biased region" description="Basic and acidic residues" evidence="1">
    <location>
        <begin position="28"/>
        <end position="52"/>
    </location>
</feature>
<proteinExistence type="predicted"/>
<sequence>MPHPSQVPRCAQDIKRVTAPMSRTCYERWESETRKHPNDHEPRCTQDTKRESTALGPFDQQPKKVSTPPHRRRPPSTDDDERPLHLGTTTTRTTDDLPRITSTYG</sequence>
<dbReference type="KEGG" id="lbc:LACBIDRAFT_300426"/>
<dbReference type="InParanoid" id="B0DGR3"/>
<evidence type="ECO:0000313" key="3">
    <source>
        <dbReference type="Proteomes" id="UP000001194"/>
    </source>
</evidence>
<organism evidence="3">
    <name type="scientific">Laccaria bicolor (strain S238N-H82 / ATCC MYA-4686)</name>
    <name type="common">Bicoloured deceiver</name>
    <name type="synonym">Laccaria laccata var. bicolor</name>
    <dbReference type="NCBI Taxonomy" id="486041"/>
    <lineage>
        <taxon>Eukaryota</taxon>
        <taxon>Fungi</taxon>
        <taxon>Dikarya</taxon>
        <taxon>Basidiomycota</taxon>
        <taxon>Agaricomycotina</taxon>
        <taxon>Agaricomycetes</taxon>
        <taxon>Agaricomycetidae</taxon>
        <taxon>Agaricales</taxon>
        <taxon>Agaricineae</taxon>
        <taxon>Hydnangiaceae</taxon>
        <taxon>Laccaria</taxon>
    </lineage>
</organism>
<dbReference type="Proteomes" id="UP000001194">
    <property type="component" value="Unassembled WGS sequence"/>
</dbReference>
<evidence type="ECO:0000313" key="2">
    <source>
        <dbReference type="EMBL" id="EDR06197.1"/>
    </source>
</evidence>
<dbReference type="AlphaFoldDB" id="B0DGR3"/>